<feature type="domain" description="DUF2520" evidence="2">
    <location>
        <begin position="138"/>
        <end position="265"/>
    </location>
</feature>
<dbReference type="InterPro" id="IPR037108">
    <property type="entry name" value="TM1727-like_C_sf"/>
</dbReference>
<dbReference type="AlphaFoldDB" id="A0A1M5XSQ7"/>
<dbReference type="Pfam" id="PF10727">
    <property type="entry name" value="Rossmann-like"/>
    <property type="match status" value="1"/>
</dbReference>
<dbReference type="RefSeq" id="WP_073078382.1">
    <property type="nucleotide sequence ID" value="NZ_FQXV01000006.1"/>
</dbReference>
<sequence length="293" mass="30425">MEIGFIGAGKAGKALGLYFKSHGLTVSGYYSKTAQSAREAAALTASAAFGTVEEAAGPAGVVFIAVPDHALEELDAEAAALLRAGRIGGGKVWLHLSGAHPSDCLAGIKAAGGAVGSMHPLLSFGTPEDSAGRLNGAWFTLEGTDEAVRAARAILDETGGRYSLMEAGGKAVYHAGACVVSNFLVTLLESGARFFEAAGMDRQDVFRAIGPLVDATLANIREKGPVEALTGPIVRGDYNTVGVHLKAIEARLPSELDFYKALALKTAEILEGSRLTGAQTEKFRQILEETAHV</sequence>
<feature type="domain" description="Putative oxidoreductase/dehydrogenase Rossmann-like" evidence="1">
    <location>
        <begin position="2"/>
        <end position="120"/>
    </location>
</feature>
<gene>
    <name evidence="3" type="ORF">SAMN02745823_02001</name>
</gene>
<dbReference type="EMBL" id="FQXV01000006">
    <property type="protein sequence ID" value="SHI02732.1"/>
    <property type="molecule type" value="Genomic_DNA"/>
</dbReference>
<dbReference type="OrthoDB" id="9810755at2"/>
<dbReference type="SUPFAM" id="SSF48179">
    <property type="entry name" value="6-phosphogluconate dehydrogenase C-terminal domain-like"/>
    <property type="match status" value="1"/>
</dbReference>
<dbReference type="InterPro" id="IPR018931">
    <property type="entry name" value="DUF2520"/>
</dbReference>
<reference evidence="3 4" key="1">
    <citation type="submission" date="2016-11" db="EMBL/GenBank/DDBJ databases">
        <authorList>
            <person name="Jaros S."/>
            <person name="Januszkiewicz K."/>
            <person name="Wedrychowicz H."/>
        </authorList>
    </citation>
    <scope>NUCLEOTIDE SEQUENCE [LARGE SCALE GENOMIC DNA]</scope>
    <source>
        <strain evidence="3 4">DSM 10068</strain>
    </source>
</reference>
<dbReference type="Gene3D" id="1.10.1040.20">
    <property type="entry name" value="ProC-like, C-terminal domain"/>
    <property type="match status" value="1"/>
</dbReference>
<dbReference type="InterPro" id="IPR008927">
    <property type="entry name" value="6-PGluconate_DH-like_C_sf"/>
</dbReference>
<organism evidence="3 4">
    <name type="scientific">Sporobacter termitidis DSM 10068</name>
    <dbReference type="NCBI Taxonomy" id="1123282"/>
    <lineage>
        <taxon>Bacteria</taxon>
        <taxon>Bacillati</taxon>
        <taxon>Bacillota</taxon>
        <taxon>Clostridia</taxon>
        <taxon>Eubacteriales</taxon>
        <taxon>Oscillospiraceae</taxon>
        <taxon>Sporobacter</taxon>
    </lineage>
</organism>
<evidence type="ECO:0000313" key="3">
    <source>
        <dbReference type="EMBL" id="SHI02732.1"/>
    </source>
</evidence>
<dbReference type="STRING" id="1123282.SAMN02745823_02001"/>
<evidence type="ECO:0000313" key="4">
    <source>
        <dbReference type="Proteomes" id="UP000183995"/>
    </source>
</evidence>
<dbReference type="InterPro" id="IPR036291">
    <property type="entry name" value="NAD(P)-bd_dom_sf"/>
</dbReference>
<keyword evidence="4" id="KW-1185">Reference proteome</keyword>
<name>A0A1M5XSQ7_9FIRM</name>
<accession>A0A1M5XSQ7</accession>
<dbReference type="InterPro" id="IPR019665">
    <property type="entry name" value="OxRdtase/DH_put_Rossmann_dom"/>
</dbReference>
<protein>
    <submittedName>
        <fullName evidence="3">Predicted oxidoreductase, contains short-chain dehydrogenase (SDR) and DUF2520 domains</fullName>
    </submittedName>
</protein>
<dbReference type="PANTHER" id="PTHR40459">
    <property type="entry name" value="CONSERVED HYPOTHETICAL ALANINE AND LEUCINE RICH PROTEIN"/>
    <property type="match status" value="1"/>
</dbReference>
<dbReference type="SUPFAM" id="SSF51735">
    <property type="entry name" value="NAD(P)-binding Rossmann-fold domains"/>
    <property type="match status" value="1"/>
</dbReference>
<dbReference type="Pfam" id="PF10728">
    <property type="entry name" value="DUF2520"/>
    <property type="match status" value="1"/>
</dbReference>
<proteinExistence type="predicted"/>
<evidence type="ECO:0000259" key="1">
    <source>
        <dbReference type="Pfam" id="PF10727"/>
    </source>
</evidence>
<evidence type="ECO:0000259" key="2">
    <source>
        <dbReference type="Pfam" id="PF10728"/>
    </source>
</evidence>
<dbReference type="Gene3D" id="3.40.50.720">
    <property type="entry name" value="NAD(P)-binding Rossmann-like Domain"/>
    <property type="match status" value="1"/>
</dbReference>
<dbReference type="Proteomes" id="UP000183995">
    <property type="component" value="Unassembled WGS sequence"/>
</dbReference>
<dbReference type="PANTHER" id="PTHR40459:SF1">
    <property type="entry name" value="CONSERVED HYPOTHETICAL ALANINE AND LEUCINE RICH PROTEIN"/>
    <property type="match status" value="1"/>
</dbReference>